<dbReference type="InterPro" id="IPR012404">
    <property type="entry name" value="UCP036436"/>
</dbReference>
<proteinExistence type="predicted"/>
<dbReference type="PANTHER" id="PTHR13146:SF0">
    <property type="entry name" value="SOLUTE CARRIER FAMILY 35 MEMBER F6"/>
    <property type="match status" value="1"/>
</dbReference>
<dbReference type="OrthoDB" id="408493at2759"/>
<feature type="transmembrane region" description="Helical" evidence="8">
    <location>
        <begin position="138"/>
        <end position="158"/>
    </location>
</feature>
<keyword evidence="5 8" id="KW-1133">Transmembrane helix</keyword>
<evidence type="ECO:0000313" key="10">
    <source>
        <dbReference type="Proteomes" id="UP000279259"/>
    </source>
</evidence>
<evidence type="ECO:0000256" key="6">
    <source>
        <dbReference type="ARBA" id="ARBA00023136"/>
    </source>
</evidence>
<dbReference type="Proteomes" id="UP000279259">
    <property type="component" value="Unassembled WGS sequence"/>
</dbReference>
<name>A0A427YIH6_9TREE</name>
<feature type="transmembrane region" description="Helical" evidence="8">
    <location>
        <begin position="372"/>
        <end position="393"/>
    </location>
</feature>
<evidence type="ECO:0000256" key="1">
    <source>
        <dbReference type="ARBA" id="ARBA00004141"/>
    </source>
</evidence>
<feature type="transmembrane region" description="Helical" evidence="8">
    <location>
        <begin position="190"/>
        <end position="209"/>
    </location>
</feature>
<reference evidence="9 10" key="1">
    <citation type="submission" date="2018-11" db="EMBL/GenBank/DDBJ databases">
        <title>Genome sequence of Saitozyma podzolica DSM 27192.</title>
        <authorList>
            <person name="Aliyu H."/>
            <person name="Gorte O."/>
            <person name="Ochsenreither K."/>
        </authorList>
    </citation>
    <scope>NUCLEOTIDE SEQUENCE [LARGE SCALE GENOMIC DNA]</scope>
    <source>
        <strain evidence="9 10">DSM 27192</strain>
    </source>
</reference>
<evidence type="ECO:0000256" key="3">
    <source>
        <dbReference type="ARBA" id="ARBA00022597"/>
    </source>
</evidence>
<dbReference type="PROSITE" id="PS51257">
    <property type="entry name" value="PROKAR_LIPOPROTEIN"/>
    <property type="match status" value="1"/>
</dbReference>
<dbReference type="PANTHER" id="PTHR13146">
    <property type="match status" value="1"/>
</dbReference>
<comment type="subcellular location">
    <subcellularLocation>
        <location evidence="1">Membrane</location>
        <topology evidence="1">Multi-pass membrane protein</topology>
    </subcellularLocation>
</comment>
<feature type="transmembrane region" description="Helical" evidence="8">
    <location>
        <begin position="307"/>
        <end position="327"/>
    </location>
</feature>
<feature type="transmembrane region" description="Helical" evidence="8">
    <location>
        <begin position="261"/>
        <end position="287"/>
    </location>
</feature>
<feature type="compositionally biased region" description="Acidic residues" evidence="7">
    <location>
        <begin position="115"/>
        <end position="126"/>
    </location>
</feature>
<dbReference type="EMBL" id="RSCD01000009">
    <property type="protein sequence ID" value="RSH90896.1"/>
    <property type="molecule type" value="Genomic_DNA"/>
</dbReference>
<evidence type="ECO:0000256" key="8">
    <source>
        <dbReference type="SAM" id="Phobius"/>
    </source>
</evidence>
<keyword evidence="6 8" id="KW-0472">Membrane</keyword>
<dbReference type="Pfam" id="PF08449">
    <property type="entry name" value="UAA"/>
    <property type="match status" value="1"/>
</dbReference>
<keyword evidence="4 8" id="KW-0812">Transmembrane</keyword>
<dbReference type="GO" id="GO:0055085">
    <property type="term" value="P:transmembrane transport"/>
    <property type="evidence" value="ECO:0007669"/>
    <property type="project" value="InterPro"/>
</dbReference>
<accession>A0A427YIH6</accession>
<dbReference type="AlphaFoldDB" id="A0A427YIH6"/>
<comment type="caution">
    <text evidence="9">The sequence shown here is derived from an EMBL/GenBank/DDBJ whole genome shotgun (WGS) entry which is preliminary data.</text>
</comment>
<dbReference type="STRING" id="1890683.A0A427YIH6"/>
<evidence type="ECO:0000256" key="2">
    <source>
        <dbReference type="ARBA" id="ARBA00022448"/>
    </source>
</evidence>
<gene>
    <name evidence="9" type="ORF">EHS25_010072</name>
</gene>
<feature type="region of interest" description="Disordered" evidence="7">
    <location>
        <begin position="105"/>
        <end position="126"/>
    </location>
</feature>
<evidence type="ECO:0000256" key="4">
    <source>
        <dbReference type="ARBA" id="ARBA00022692"/>
    </source>
</evidence>
<organism evidence="9 10">
    <name type="scientific">Saitozyma podzolica</name>
    <dbReference type="NCBI Taxonomy" id="1890683"/>
    <lineage>
        <taxon>Eukaryota</taxon>
        <taxon>Fungi</taxon>
        <taxon>Dikarya</taxon>
        <taxon>Basidiomycota</taxon>
        <taxon>Agaricomycotina</taxon>
        <taxon>Tremellomycetes</taxon>
        <taxon>Tremellales</taxon>
        <taxon>Trimorphomycetaceae</taxon>
        <taxon>Saitozyma</taxon>
    </lineage>
</organism>
<evidence type="ECO:0000256" key="5">
    <source>
        <dbReference type="ARBA" id="ARBA00022989"/>
    </source>
</evidence>
<dbReference type="SUPFAM" id="SSF103481">
    <property type="entry name" value="Multidrug resistance efflux transporter EmrE"/>
    <property type="match status" value="1"/>
</dbReference>
<keyword evidence="2" id="KW-0813">Transport</keyword>
<dbReference type="InterPro" id="IPR013657">
    <property type="entry name" value="SCL35B1-4/HUT1"/>
</dbReference>
<dbReference type="InterPro" id="IPR037185">
    <property type="entry name" value="EmrE-like"/>
</dbReference>
<feature type="transmembrane region" description="Helical" evidence="8">
    <location>
        <begin position="164"/>
        <end position="183"/>
    </location>
</feature>
<keyword evidence="3" id="KW-0762">Sugar transport</keyword>
<dbReference type="PIRSF" id="PIRSF036436">
    <property type="entry name" value="UCP036436"/>
    <property type="match status" value="1"/>
</dbReference>
<sequence>MPATIRMDVSTLVLGMFLSGCANSLLSKWQDKQCVENCAPGDGRRVDFEQPVWQTLNMFIGEFLCIIPLLWQHLQSSTKSESPLPDASIFTRIIARVSLRTAPGGQHGYTHVAGDEDDEEDEEDDSDVERLTGWRMCWMWFPAFFDICGTTLMNAGLILTPVSIYQMSRGALVLWVGIMSVIFLRRQLWLYQWTSLVIVTLGVCLVGLSGSLVKKGGEAARGDEDPAKVALGVALILFAQVFTATQYVVEEKIMSRYRTEPLAAVTLEGFFGLVTTLAAMPVLHVFFRDRSPYFDMPRGWHQITSTPMVIYLSIAICFSIGGFNYFGLSVTSRVSATTRSTIDTCRTLGIWVVSLIVGWERLLWPFSLLQVVGFAMLVYGTFVFNGLLSPLCFKPPPSVHLPHEPELEETGEVPAAAGQGRAGYDVVPDHAHDHVHGHVHGHQHDTDHGHARHDSEN</sequence>
<feature type="transmembrane region" description="Helical" evidence="8">
    <location>
        <begin position="229"/>
        <end position="249"/>
    </location>
</feature>
<evidence type="ECO:0008006" key="11">
    <source>
        <dbReference type="Google" id="ProtNLM"/>
    </source>
</evidence>
<feature type="region of interest" description="Disordered" evidence="7">
    <location>
        <begin position="435"/>
        <end position="457"/>
    </location>
</feature>
<protein>
    <recommendedName>
        <fullName evidence="11">Integral membrane protein</fullName>
    </recommendedName>
</protein>
<evidence type="ECO:0000313" key="9">
    <source>
        <dbReference type="EMBL" id="RSH90896.1"/>
    </source>
</evidence>
<keyword evidence="10" id="KW-1185">Reference proteome</keyword>
<dbReference type="GO" id="GO:0016020">
    <property type="term" value="C:membrane"/>
    <property type="evidence" value="ECO:0007669"/>
    <property type="project" value="UniProtKB-SubCell"/>
</dbReference>
<evidence type="ECO:0000256" key="7">
    <source>
        <dbReference type="SAM" id="MobiDB-lite"/>
    </source>
</evidence>